<organism evidence="1 2">
    <name type="scientific">Racocetra fulgida</name>
    <dbReference type="NCBI Taxonomy" id="60492"/>
    <lineage>
        <taxon>Eukaryota</taxon>
        <taxon>Fungi</taxon>
        <taxon>Fungi incertae sedis</taxon>
        <taxon>Mucoromycota</taxon>
        <taxon>Glomeromycotina</taxon>
        <taxon>Glomeromycetes</taxon>
        <taxon>Diversisporales</taxon>
        <taxon>Gigasporaceae</taxon>
        <taxon>Racocetra</taxon>
    </lineage>
</organism>
<feature type="non-terminal residue" evidence="1">
    <location>
        <position position="78"/>
    </location>
</feature>
<evidence type="ECO:0000313" key="2">
    <source>
        <dbReference type="Proteomes" id="UP000789396"/>
    </source>
</evidence>
<evidence type="ECO:0000313" key="1">
    <source>
        <dbReference type="EMBL" id="CAG8752369.1"/>
    </source>
</evidence>
<dbReference type="Proteomes" id="UP000789396">
    <property type="component" value="Unassembled WGS sequence"/>
</dbReference>
<dbReference type="EMBL" id="CAJVPZ010036913">
    <property type="protein sequence ID" value="CAG8752369.1"/>
    <property type="molecule type" value="Genomic_DNA"/>
</dbReference>
<proteinExistence type="predicted"/>
<dbReference type="OrthoDB" id="2428910at2759"/>
<protein>
    <submittedName>
        <fullName evidence="1">1725_t:CDS:1</fullName>
    </submittedName>
</protein>
<comment type="caution">
    <text evidence="1">The sequence shown here is derived from an EMBL/GenBank/DDBJ whole genome shotgun (WGS) entry which is preliminary data.</text>
</comment>
<dbReference type="AlphaFoldDB" id="A0A9N9IVC5"/>
<reference evidence="1" key="1">
    <citation type="submission" date="2021-06" db="EMBL/GenBank/DDBJ databases">
        <authorList>
            <person name="Kallberg Y."/>
            <person name="Tangrot J."/>
            <person name="Rosling A."/>
        </authorList>
    </citation>
    <scope>NUCLEOTIDE SEQUENCE</scope>
    <source>
        <strain evidence="1">IN212</strain>
    </source>
</reference>
<keyword evidence="2" id="KW-1185">Reference proteome</keyword>
<name>A0A9N9IVC5_9GLOM</name>
<gene>
    <name evidence="1" type="ORF">RFULGI_LOCUS13700</name>
</gene>
<sequence>ILEDNNQALTPELRSLVQNRQFWANAKALAKILLPAKNAVKMVESKSTTTANVFLYLIQMAVAINILEKDNLYEHMEF</sequence>
<feature type="non-terminal residue" evidence="1">
    <location>
        <position position="1"/>
    </location>
</feature>
<accession>A0A9N9IVC5</accession>